<dbReference type="EMBL" id="NTFH01000010">
    <property type="protein sequence ID" value="PHQ14432.1"/>
    <property type="molecule type" value="Genomic_DNA"/>
</dbReference>
<feature type="domain" description="HicB-like antitoxin of toxin-antitoxin system" evidence="1">
    <location>
        <begin position="3"/>
        <end position="128"/>
    </location>
</feature>
<organism evidence="2 3">
    <name type="scientific">Marinobacter profundi</name>
    <dbReference type="NCBI Taxonomy" id="2666256"/>
    <lineage>
        <taxon>Bacteria</taxon>
        <taxon>Pseudomonadati</taxon>
        <taxon>Pseudomonadota</taxon>
        <taxon>Gammaproteobacteria</taxon>
        <taxon>Pseudomonadales</taxon>
        <taxon>Marinobacteraceae</taxon>
        <taxon>Marinobacter</taxon>
    </lineage>
</organism>
<sequence>MRFPVALHTDDGKSYGVTVPDIPGCFSAGDNEDEALDNAKEAILGHLEVLAELGNDIPSARPIAQHRSNADYEGAVWGFVEVDITPFLGKAEKINITVPSLVLRQIDRYVQDHPEAARSRSAFLTEAALEHMRKAHQVESPGG</sequence>
<dbReference type="SUPFAM" id="SSF143100">
    <property type="entry name" value="TTHA1013/TTHA0281-like"/>
    <property type="match status" value="1"/>
</dbReference>
<evidence type="ECO:0000313" key="2">
    <source>
        <dbReference type="EMBL" id="PHQ14432.1"/>
    </source>
</evidence>
<dbReference type="InterPro" id="IPR035069">
    <property type="entry name" value="TTHA1013/TTHA0281-like"/>
</dbReference>
<evidence type="ECO:0000313" key="3">
    <source>
        <dbReference type="Proteomes" id="UP000231409"/>
    </source>
</evidence>
<reference evidence="2 3" key="1">
    <citation type="submission" date="2017-09" db="EMBL/GenBank/DDBJ databases">
        <title>The draft genome sequences of Marinobacter sp. PWS21.</title>
        <authorList>
            <person name="Cao J."/>
        </authorList>
    </citation>
    <scope>NUCLEOTIDE SEQUENCE [LARGE SCALE GENOMIC DNA]</scope>
    <source>
        <strain evidence="2 3">PWS21</strain>
    </source>
</reference>
<dbReference type="PANTHER" id="PTHR34504:SF2">
    <property type="entry name" value="UPF0150 PROTEIN SSL0259"/>
    <property type="match status" value="1"/>
</dbReference>
<protein>
    <recommendedName>
        <fullName evidence="1">HicB-like antitoxin of toxin-antitoxin system domain-containing protein</fullName>
    </recommendedName>
</protein>
<dbReference type="RefSeq" id="WP_099615384.1">
    <property type="nucleotide sequence ID" value="NZ_KZ319373.1"/>
</dbReference>
<dbReference type="InterPro" id="IPR031807">
    <property type="entry name" value="HicB-like"/>
</dbReference>
<dbReference type="PANTHER" id="PTHR34504">
    <property type="entry name" value="ANTITOXIN HICB"/>
    <property type="match status" value="1"/>
</dbReference>
<dbReference type="InterPro" id="IPR051404">
    <property type="entry name" value="TA_system_antitoxin"/>
</dbReference>
<keyword evidence="3" id="KW-1185">Reference proteome</keyword>
<dbReference type="Proteomes" id="UP000231409">
    <property type="component" value="Unassembled WGS sequence"/>
</dbReference>
<comment type="caution">
    <text evidence="2">The sequence shown here is derived from an EMBL/GenBank/DDBJ whole genome shotgun (WGS) entry which is preliminary data.</text>
</comment>
<dbReference type="AlphaFoldDB" id="A0A2G1UIZ3"/>
<dbReference type="Pfam" id="PF15919">
    <property type="entry name" value="HicB_lk_antitox"/>
    <property type="match status" value="1"/>
</dbReference>
<dbReference type="Gene3D" id="3.30.160.250">
    <property type="match status" value="1"/>
</dbReference>
<evidence type="ECO:0000259" key="1">
    <source>
        <dbReference type="Pfam" id="PF15919"/>
    </source>
</evidence>
<accession>A0A2G1UIZ3</accession>
<proteinExistence type="predicted"/>
<gene>
    <name evidence="2" type="ORF">CLH61_14060</name>
</gene>
<name>A0A2G1UIZ3_9GAMM</name>